<feature type="transmembrane region" description="Helical" evidence="17">
    <location>
        <begin position="106"/>
        <end position="127"/>
    </location>
</feature>
<feature type="transmembrane region" description="Helical" evidence="17">
    <location>
        <begin position="82"/>
        <end position="100"/>
    </location>
</feature>
<dbReference type="OrthoDB" id="9808289at2"/>
<dbReference type="NCBIfam" id="TIGR00753">
    <property type="entry name" value="undec_PP_bacA"/>
    <property type="match status" value="1"/>
</dbReference>
<keyword evidence="5 17" id="KW-1003">Cell membrane</keyword>
<evidence type="ECO:0000256" key="9">
    <source>
        <dbReference type="ARBA" id="ARBA00022984"/>
    </source>
</evidence>
<evidence type="ECO:0000256" key="16">
    <source>
        <dbReference type="ARBA" id="ARBA00047594"/>
    </source>
</evidence>
<feature type="transmembrane region" description="Helical" evidence="17">
    <location>
        <begin position="217"/>
        <end position="238"/>
    </location>
</feature>
<evidence type="ECO:0000313" key="18">
    <source>
        <dbReference type="EMBL" id="EFR42966.1"/>
    </source>
</evidence>
<keyword evidence="12 17" id="KW-0046">Antibiotic resistance</keyword>
<keyword evidence="8 17" id="KW-0133">Cell shape</keyword>
<reference evidence="18 19" key="1">
    <citation type="submission" date="2010-11" db="EMBL/GenBank/DDBJ databases">
        <authorList>
            <person name="Durkin A.S."/>
            <person name="Madupu R."/>
            <person name="Torralba M."/>
            <person name="Gillis M."/>
            <person name="Methe B."/>
            <person name="Sutton G."/>
            <person name="Nelson K.E."/>
        </authorList>
    </citation>
    <scope>NUCLEOTIDE SEQUENCE [LARGE SCALE GENOMIC DNA]</scope>
    <source>
        <strain evidence="18 19">UPII 345-E</strain>
    </source>
</reference>
<evidence type="ECO:0000256" key="2">
    <source>
        <dbReference type="ARBA" id="ARBA00010621"/>
    </source>
</evidence>
<keyword evidence="11 17" id="KW-0472">Membrane</keyword>
<dbReference type="RefSeq" id="WP_007554374.1">
    <property type="nucleotide sequence ID" value="NZ_AENT01000012.1"/>
</dbReference>
<evidence type="ECO:0000256" key="5">
    <source>
        <dbReference type="ARBA" id="ARBA00022475"/>
    </source>
</evidence>
<evidence type="ECO:0000256" key="7">
    <source>
        <dbReference type="ARBA" id="ARBA00022801"/>
    </source>
</evidence>
<dbReference type="eggNOG" id="COG1968">
    <property type="taxonomic scope" value="Bacteria"/>
</dbReference>
<protein>
    <recommendedName>
        <fullName evidence="4 17">Undecaprenyl-diphosphatase</fullName>
        <ecNumber evidence="3 17">3.6.1.27</ecNumber>
    </recommendedName>
    <alternativeName>
        <fullName evidence="15 17">Bacitracin resistance protein</fullName>
    </alternativeName>
    <alternativeName>
        <fullName evidence="14 17">Undecaprenyl pyrophosphate phosphatase</fullName>
    </alternativeName>
</protein>
<keyword evidence="9 17" id="KW-0573">Peptidoglycan synthesis</keyword>
<dbReference type="EC" id="3.6.1.27" evidence="3 17"/>
<comment type="miscellaneous">
    <text evidence="17">Bacitracin is thought to be involved in the inhibition of peptidoglycan synthesis by sequestering undecaprenyl diphosphate, thereby reducing the pool of lipid carrier available.</text>
</comment>
<evidence type="ECO:0000256" key="10">
    <source>
        <dbReference type="ARBA" id="ARBA00022989"/>
    </source>
</evidence>
<evidence type="ECO:0000256" key="1">
    <source>
        <dbReference type="ARBA" id="ARBA00004651"/>
    </source>
</evidence>
<feature type="transmembrane region" description="Helical" evidence="17">
    <location>
        <begin position="244"/>
        <end position="264"/>
    </location>
</feature>
<keyword evidence="13 17" id="KW-0961">Cell wall biogenesis/degradation</keyword>
<dbReference type="GO" id="GO:0009252">
    <property type="term" value="P:peptidoglycan biosynthetic process"/>
    <property type="evidence" value="ECO:0007669"/>
    <property type="project" value="UniProtKB-KW"/>
</dbReference>
<dbReference type="HAMAP" id="MF_01006">
    <property type="entry name" value="Undec_diphosphatase"/>
    <property type="match status" value="1"/>
</dbReference>
<evidence type="ECO:0000256" key="12">
    <source>
        <dbReference type="ARBA" id="ARBA00023251"/>
    </source>
</evidence>
<dbReference type="GO" id="GO:0008360">
    <property type="term" value="P:regulation of cell shape"/>
    <property type="evidence" value="ECO:0007669"/>
    <property type="project" value="UniProtKB-KW"/>
</dbReference>
<dbReference type="EMBL" id="AENT01000012">
    <property type="protein sequence ID" value="EFR42966.1"/>
    <property type="molecule type" value="Genomic_DNA"/>
</dbReference>
<comment type="caution">
    <text evidence="18">The sequence shown here is derived from an EMBL/GenBank/DDBJ whole genome shotgun (WGS) entry which is preliminary data.</text>
</comment>
<dbReference type="PANTHER" id="PTHR30622">
    <property type="entry name" value="UNDECAPRENYL-DIPHOSPHATASE"/>
    <property type="match status" value="1"/>
</dbReference>
<evidence type="ECO:0000256" key="6">
    <source>
        <dbReference type="ARBA" id="ARBA00022692"/>
    </source>
</evidence>
<proteinExistence type="inferred from homology"/>
<evidence type="ECO:0000256" key="8">
    <source>
        <dbReference type="ARBA" id="ARBA00022960"/>
    </source>
</evidence>
<evidence type="ECO:0000256" key="13">
    <source>
        <dbReference type="ARBA" id="ARBA00023316"/>
    </source>
</evidence>
<evidence type="ECO:0000256" key="4">
    <source>
        <dbReference type="ARBA" id="ARBA00021581"/>
    </source>
</evidence>
<sequence>MYQYFCAVIIGIVEGMTEYLPVSSTGHMIIVSSMLNFTGDLAKFFEVFIQLGAILSVLVVYKEKFIFMLDTHHWFRKKGPSCFNIIISMIPACVMGLLFHGMIKKYLFGPETVIIGLIIGGIFMIYGEKKGKRKNVSVKNVEDINTKQAFKIGLFQCLSLWPGFSRSGSTIAGGLLLGVSRKAAADFSFIMAVPLMFLATLYDLLKNIKYLHFSDIGVLLTGFIVSFIVAYLSIVWFLKFLNKYNLTGFALYRFLVAIVAFLFVI</sequence>
<comment type="catalytic activity">
    <reaction evidence="16 17">
        <text>di-trans,octa-cis-undecaprenyl diphosphate + H2O = di-trans,octa-cis-undecaprenyl phosphate + phosphate + H(+)</text>
        <dbReference type="Rhea" id="RHEA:28094"/>
        <dbReference type="ChEBI" id="CHEBI:15377"/>
        <dbReference type="ChEBI" id="CHEBI:15378"/>
        <dbReference type="ChEBI" id="CHEBI:43474"/>
        <dbReference type="ChEBI" id="CHEBI:58405"/>
        <dbReference type="ChEBI" id="CHEBI:60392"/>
        <dbReference type="EC" id="3.6.1.27"/>
    </reaction>
</comment>
<evidence type="ECO:0000256" key="15">
    <source>
        <dbReference type="ARBA" id="ARBA00032932"/>
    </source>
</evidence>
<keyword evidence="10 17" id="KW-1133">Transmembrane helix</keyword>
<accession>E4L8I1</accession>
<gene>
    <name evidence="17 18" type="primary">uppP</name>
    <name evidence="18" type="ORF">HMPREF9220_1167</name>
</gene>
<evidence type="ECO:0000256" key="17">
    <source>
        <dbReference type="HAMAP-Rule" id="MF_01006"/>
    </source>
</evidence>
<dbReference type="GO" id="GO:0071555">
    <property type="term" value="P:cell wall organization"/>
    <property type="evidence" value="ECO:0007669"/>
    <property type="project" value="UniProtKB-KW"/>
</dbReference>
<feature type="transmembrane region" description="Helical" evidence="17">
    <location>
        <begin position="184"/>
        <end position="205"/>
    </location>
</feature>
<keyword evidence="7 17" id="KW-0378">Hydrolase</keyword>
<evidence type="ECO:0000256" key="11">
    <source>
        <dbReference type="ARBA" id="ARBA00023136"/>
    </source>
</evidence>
<dbReference type="GO" id="GO:0046677">
    <property type="term" value="P:response to antibiotic"/>
    <property type="evidence" value="ECO:0007669"/>
    <property type="project" value="UniProtKB-UniRule"/>
</dbReference>
<evidence type="ECO:0000313" key="19">
    <source>
        <dbReference type="Proteomes" id="UP000004594"/>
    </source>
</evidence>
<dbReference type="GO" id="GO:0050380">
    <property type="term" value="F:undecaprenyl-diphosphatase activity"/>
    <property type="evidence" value="ECO:0007669"/>
    <property type="project" value="UniProtKB-UniRule"/>
</dbReference>
<comment type="function">
    <text evidence="17">Catalyzes the dephosphorylation of undecaprenyl diphosphate (UPP). Confers resistance to bacitracin.</text>
</comment>
<dbReference type="NCBIfam" id="NF001390">
    <property type="entry name" value="PRK00281.1-4"/>
    <property type="match status" value="1"/>
</dbReference>
<dbReference type="InterPro" id="IPR003824">
    <property type="entry name" value="UppP"/>
</dbReference>
<organism evidence="18 19">
    <name type="scientific">Dialister micraerophilus UPII 345-E</name>
    <dbReference type="NCBI Taxonomy" id="910314"/>
    <lineage>
        <taxon>Bacteria</taxon>
        <taxon>Bacillati</taxon>
        <taxon>Bacillota</taxon>
        <taxon>Negativicutes</taxon>
        <taxon>Veillonellales</taxon>
        <taxon>Veillonellaceae</taxon>
        <taxon>Dialister</taxon>
    </lineage>
</organism>
<comment type="subcellular location">
    <subcellularLocation>
        <location evidence="1 17">Cell membrane</location>
        <topology evidence="1 17">Multi-pass membrane protein</topology>
    </subcellularLocation>
</comment>
<dbReference type="Pfam" id="PF02673">
    <property type="entry name" value="BacA"/>
    <property type="match status" value="1"/>
</dbReference>
<dbReference type="Proteomes" id="UP000004594">
    <property type="component" value="Unassembled WGS sequence"/>
</dbReference>
<comment type="similarity">
    <text evidence="2 17">Belongs to the UppP family.</text>
</comment>
<dbReference type="AlphaFoldDB" id="E4L8I1"/>
<feature type="transmembrane region" description="Helical" evidence="17">
    <location>
        <begin position="41"/>
        <end position="61"/>
    </location>
</feature>
<dbReference type="PANTHER" id="PTHR30622:SF3">
    <property type="entry name" value="UNDECAPRENYL-DIPHOSPHATASE"/>
    <property type="match status" value="1"/>
</dbReference>
<name>E4L8I1_9FIRM</name>
<evidence type="ECO:0000256" key="3">
    <source>
        <dbReference type="ARBA" id="ARBA00012374"/>
    </source>
</evidence>
<dbReference type="GO" id="GO:0005886">
    <property type="term" value="C:plasma membrane"/>
    <property type="evidence" value="ECO:0007669"/>
    <property type="project" value="UniProtKB-SubCell"/>
</dbReference>
<dbReference type="NCBIfam" id="NF001389">
    <property type="entry name" value="PRK00281.1-2"/>
    <property type="match status" value="1"/>
</dbReference>
<evidence type="ECO:0000256" key="14">
    <source>
        <dbReference type="ARBA" id="ARBA00032707"/>
    </source>
</evidence>
<keyword evidence="6 17" id="KW-0812">Transmembrane</keyword>